<dbReference type="Proteomes" id="UP000807025">
    <property type="component" value="Unassembled WGS sequence"/>
</dbReference>
<organism evidence="2 3">
    <name type="scientific">Pleurotus eryngii</name>
    <name type="common">Boletus of the steppes</name>
    <dbReference type="NCBI Taxonomy" id="5323"/>
    <lineage>
        <taxon>Eukaryota</taxon>
        <taxon>Fungi</taxon>
        <taxon>Dikarya</taxon>
        <taxon>Basidiomycota</taxon>
        <taxon>Agaricomycotina</taxon>
        <taxon>Agaricomycetes</taxon>
        <taxon>Agaricomycetidae</taxon>
        <taxon>Agaricales</taxon>
        <taxon>Pleurotineae</taxon>
        <taxon>Pleurotaceae</taxon>
        <taxon>Pleurotus</taxon>
    </lineage>
</organism>
<evidence type="ECO:0000313" key="2">
    <source>
        <dbReference type="EMBL" id="KAF9491877.1"/>
    </source>
</evidence>
<feature type="region of interest" description="Disordered" evidence="1">
    <location>
        <begin position="169"/>
        <end position="197"/>
    </location>
</feature>
<reference evidence="2" key="1">
    <citation type="submission" date="2020-11" db="EMBL/GenBank/DDBJ databases">
        <authorList>
            <consortium name="DOE Joint Genome Institute"/>
            <person name="Ahrendt S."/>
            <person name="Riley R."/>
            <person name="Andreopoulos W."/>
            <person name="Labutti K."/>
            <person name="Pangilinan J."/>
            <person name="Ruiz-Duenas F.J."/>
            <person name="Barrasa J.M."/>
            <person name="Sanchez-Garcia M."/>
            <person name="Camarero S."/>
            <person name="Miyauchi S."/>
            <person name="Serrano A."/>
            <person name="Linde D."/>
            <person name="Babiker R."/>
            <person name="Drula E."/>
            <person name="Ayuso-Fernandez I."/>
            <person name="Pacheco R."/>
            <person name="Padilla G."/>
            <person name="Ferreira P."/>
            <person name="Barriuso J."/>
            <person name="Kellner H."/>
            <person name="Castanera R."/>
            <person name="Alfaro M."/>
            <person name="Ramirez L."/>
            <person name="Pisabarro A.G."/>
            <person name="Kuo A."/>
            <person name="Tritt A."/>
            <person name="Lipzen A."/>
            <person name="He G."/>
            <person name="Yan M."/>
            <person name="Ng V."/>
            <person name="Cullen D."/>
            <person name="Martin F."/>
            <person name="Rosso M.-N."/>
            <person name="Henrissat B."/>
            <person name="Hibbett D."/>
            <person name="Martinez A.T."/>
            <person name="Grigoriev I.V."/>
        </authorList>
    </citation>
    <scope>NUCLEOTIDE SEQUENCE</scope>
    <source>
        <strain evidence="2">ATCC 90797</strain>
    </source>
</reference>
<evidence type="ECO:0000313" key="3">
    <source>
        <dbReference type="Proteomes" id="UP000807025"/>
    </source>
</evidence>
<proteinExistence type="predicted"/>
<protein>
    <submittedName>
        <fullName evidence="2">Uncharacterized protein</fullName>
    </submittedName>
</protein>
<feature type="compositionally biased region" description="Polar residues" evidence="1">
    <location>
        <begin position="169"/>
        <end position="187"/>
    </location>
</feature>
<accession>A0A9P5ZP46</accession>
<sequence>MGATSTYLPNSHPTLDNNLPTCYNTTPSSSIQLLPSLHPRCQSSALDGIVLFHLHSTPATSSSSIRIWFNFSSPSSLRVLSSLSSLHPLLLLIFRLVFHLILAPAPNLAPLPLSCLSQIERLAWHRCPHRALVGVILRHRLSYTSSGRPVPPRPHLEHALTTLQHPQSLETCPTPQTRLKPTPWQISSRRRRDSLRM</sequence>
<keyword evidence="3" id="KW-1185">Reference proteome</keyword>
<gene>
    <name evidence="2" type="ORF">BDN71DRAFT_1510009</name>
</gene>
<dbReference type="AlphaFoldDB" id="A0A9P5ZP46"/>
<evidence type="ECO:0000256" key="1">
    <source>
        <dbReference type="SAM" id="MobiDB-lite"/>
    </source>
</evidence>
<feature type="compositionally biased region" description="Basic residues" evidence="1">
    <location>
        <begin position="188"/>
        <end position="197"/>
    </location>
</feature>
<comment type="caution">
    <text evidence="2">The sequence shown here is derived from an EMBL/GenBank/DDBJ whole genome shotgun (WGS) entry which is preliminary data.</text>
</comment>
<dbReference type="EMBL" id="MU154611">
    <property type="protein sequence ID" value="KAF9491877.1"/>
    <property type="molecule type" value="Genomic_DNA"/>
</dbReference>
<name>A0A9P5ZP46_PLEER</name>